<name>A0ABQ2PD06_9NEIS</name>
<proteinExistence type="predicted"/>
<evidence type="ECO:0000313" key="3">
    <source>
        <dbReference type="Proteomes" id="UP000637267"/>
    </source>
</evidence>
<organism evidence="2 3">
    <name type="scientific">Silvimonas iriomotensis</name>
    <dbReference type="NCBI Taxonomy" id="449662"/>
    <lineage>
        <taxon>Bacteria</taxon>
        <taxon>Pseudomonadati</taxon>
        <taxon>Pseudomonadota</taxon>
        <taxon>Betaproteobacteria</taxon>
        <taxon>Neisseriales</taxon>
        <taxon>Chitinibacteraceae</taxon>
        <taxon>Silvimonas</taxon>
    </lineage>
</organism>
<keyword evidence="3" id="KW-1185">Reference proteome</keyword>
<keyword evidence="1" id="KW-1133">Transmembrane helix</keyword>
<dbReference type="EMBL" id="BMLX01000004">
    <property type="protein sequence ID" value="GGP23107.1"/>
    <property type="molecule type" value="Genomic_DNA"/>
</dbReference>
<evidence type="ECO:0000313" key="2">
    <source>
        <dbReference type="EMBL" id="GGP23107.1"/>
    </source>
</evidence>
<feature type="transmembrane region" description="Helical" evidence="1">
    <location>
        <begin position="67"/>
        <end position="89"/>
    </location>
</feature>
<evidence type="ECO:0000256" key="1">
    <source>
        <dbReference type="SAM" id="Phobius"/>
    </source>
</evidence>
<gene>
    <name evidence="2" type="ORF">GCM10010970_31070</name>
</gene>
<dbReference type="RefSeq" id="WP_188705273.1">
    <property type="nucleotide sequence ID" value="NZ_BMLX01000004.1"/>
</dbReference>
<accession>A0ABQ2PD06</accession>
<protein>
    <recommendedName>
        <fullName evidence="4">Integron gene cassette protein</fullName>
    </recommendedName>
</protein>
<dbReference type="Proteomes" id="UP000637267">
    <property type="component" value="Unassembled WGS sequence"/>
</dbReference>
<keyword evidence="1" id="KW-0812">Transmembrane</keyword>
<feature type="transmembrane region" description="Helical" evidence="1">
    <location>
        <begin position="35"/>
        <end position="55"/>
    </location>
</feature>
<evidence type="ECO:0008006" key="4">
    <source>
        <dbReference type="Google" id="ProtNLM"/>
    </source>
</evidence>
<keyword evidence="1" id="KW-0472">Membrane</keyword>
<feature type="transmembrane region" description="Helical" evidence="1">
    <location>
        <begin position="101"/>
        <end position="125"/>
    </location>
</feature>
<reference evidence="3" key="1">
    <citation type="journal article" date="2019" name="Int. J. Syst. Evol. Microbiol.">
        <title>The Global Catalogue of Microorganisms (GCM) 10K type strain sequencing project: providing services to taxonomists for standard genome sequencing and annotation.</title>
        <authorList>
            <consortium name="The Broad Institute Genomics Platform"/>
            <consortium name="The Broad Institute Genome Sequencing Center for Infectious Disease"/>
            <person name="Wu L."/>
            <person name="Ma J."/>
        </authorList>
    </citation>
    <scope>NUCLEOTIDE SEQUENCE [LARGE SCALE GENOMIC DNA]</scope>
    <source>
        <strain evidence="3">CGMCC 1.8859</strain>
    </source>
</reference>
<feature type="transmembrane region" description="Helical" evidence="1">
    <location>
        <begin position="7"/>
        <end position="29"/>
    </location>
</feature>
<comment type="caution">
    <text evidence="2">The sequence shown here is derived from an EMBL/GenBank/DDBJ whole genome shotgun (WGS) entry which is preliminary data.</text>
</comment>
<sequence>MRQIFSVGFKAIAGFFLYSVCVLAFISGLPTGTKLFIMLGFATPAVIALLLGLLLSRFQSWQRDSGAVLLGSAAFSAFAVLMFACFLMTDEFKHMIQPDHLAFFGDYWMGAGFIVGFALLGALLVKRNTASAS</sequence>